<dbReference type="CDD" id="cd00063">
    <property type="entry name" value="FN3"/>
    <property type="match status" value="1"/>
</dbReference>
<dbReference type="Gene3D" id="2.60.40.10">
    <property type="entry name" value="Immunoglobulins"/>
    <property type="match status" value="1"/>
</dbReference>
<proteinExistence type="predicted"/>
<evidence type="ECO:0000256" key="1">
    <source>
        <dbReference type="SAM" id="MobiDB-lite"/>
    </source>
</evidence>
<dbReference type="EMBL" id="BARS01057638">
    <property type="protein sequence ID" value="GAG42333.1"/>
    <property type="molecule type" value="Genomic_DNA"/>
</dbReference>
<comment type="caution">
    <text evidence="2">The sequence shown here is derived from an EMBL/GenBank/DDBJ whole genome shotgun (WGS) entry which is preliminary data.</text>
</comment>
<feature type="non-terminal residue" evidence="2">
    <location>
        <position position="132"/>
    </location>
</feature>
<accession>X0Y0M3</accession>
<feature type="region of interest" description="Disordered" evidence="1">
    <location>
        <begin position="15"/>
        <end position="45"/>
    </location>
</feature>
<dbReference type="SUPFAM" id="SSF49265">
    <property type="entry name" value="Fibronectin type III"/>
    <property type="match status" value="1"/>
</dbReference>
<feature type="non-terminal residue" evidence="2">
    <location>
        <position position="1"/>
    </location>
</feature>
<feature type="compositionally biased region" description="Low complexity" evidence="1">
    <location>
        <begin position="23"/>
        <end position="36"/>
    </location>
</feature>
<evidence type="ECO:0008006" key="3">
    <source>
        <dbReference type="Google" id="ProtNLM"/>
    </source>
</evidence>
<name>X0Y0M3_9ZZZZ</name>
<reference evidence="2" key="1">
    <citation type="journal article" date="2014" name="Front. Microbiol.">
        <title>High frequency of phylogenetically diverse reductive dehalogenase-homologous genes in deep subseafloor sedimentary metagenomes.</title>
        <authorList>
            <person name="Kawai M."/>
            <person name="Futagami T."/>
            <person name="Toyoda A."/>
            <person name="Takaki Y."/>
            <person name="Nishi S."/>
            <person name="Hori S."/>
            <person name="Arai W."/>
            <person name="Tsubouchi T."/>
            <person name="Morono Y."/>
            <person name="Uchiyama I."/>
            <person name="Ito T."/>
            <person name="Fujiyama A."/>
            <person name="Inagaki F."/>
            <person name="Takami H."/>
        </authorList>
    </citation>
    <scope>NUCLEOTIDE SEQUENCE</scope>
    <source>
        <strain evidence="2">Expedition CK06-06</strain>
    </source>
</reference>
<gene>
    <name evidence="2" type="ORF">S01H1_84430</name>
</gene>
<dbReference type="InterPro" id="IPR013783">
    <property type="entry name" value="Ig-like_fold"/>
</dbReference>
<dbReference type="InterPro" id="IPR036116">
    <property type="entry name" value="FN3_sf"/>
</dbReference>
<organism evidence="2">
    <name type="scientific">marine sediment metagenome</name>
    <dbReference type="NCBI Taxonomy" id="412755"/>
    <lineage>
        <taxon>unclassified sequences</taxon>
        <taxon>metagenomes</taxon>
        <taxon>ecological metagenomes</taxon>
    </lineage>
</organism>
<protein>
    <recommendedName>
        <fullName evidence="3">Fibronectin type-III domain-containing protein</fullName>
    </recommendedName>
</protein>
<sequence length="132" mass="13474">EVKAVDSAGNMGLAGSVDFSVDTTPPTTPTNITKITPDSDDTPTFTWDAATDVTSGVASYQVRIDSGDFTDVGNVTTFTVADADALSTGSHTFEVRAVDGAGNTGIAGSLSFEVARPSNWLMILGIIAGALV</sequence>
<dbReference type="InterPro" id="IPR003961">
    <property type="entry name" value="FN3_dom"/>
</dbReference>
<evidence type="ECO:0000313" key="2">
    <source>
        <dbReference type="EMBL" id="GAG42333.1"/>
    </source>
</evidence>
<dbReference type="AlphaFoldDB" id="X0Y0M3"/>